<evidence type="ECO:0000256" key="2">
    <source>
        <dbReference type="ARBA" id="ARBA00023002"/>
    </source>
</evidence>
<dbReference type="PRINTS" id="PR00080">
    <property type="entry name" value="SDRFAMILY"/>
</dbReference>
<dbReference type="InterPro" id="IPR036291">
    <property type="entry name" value="NAD(P)-bd_dom_sf"/>
</dbReference>
<keyword evidence="3" id="KW-0520">NAD</keyword>
<feature type="domain" description="Ketoreductase" evidence="4">
    <location>
        <begin position="7"/>
        <end position="191"/>
    </location>
</feature>
<dbReference type="InterPro" id="IPR002347">
    <property type="entry name" value="SDR_fam"/>
</dbReference>
<dbReference type="InterPro" id="IPR020904">
    <property type="entry name" value="Sc_DH/Rdtase_CS"/>
</dbReference>
<dbReference type="FunFam" id="3.40.50.720:FF:000084">
    <property type="entry name" value="Short-chain dehydrogenase reductase"/>
    <property type="match status" value="1"/>
</dbReference>
<dbReference type="PROSITE" id="PS00061">
    <property type="entry name" value="ADH_SHORT"/>
    <property type="match status" value="1"/>
</dbReference>
<evidence type="ECO:0000313" key="6">
    <source>
        <dbReference type="Proteomes" id="UP001595821"/>
    </source>
</evidence>
<organism evidence="5 6">
    <name type="scientific">Natribaculum luteum</name>
    <dbReference type="NCBI Taxonomy" id="1586232"/>
    <lineage>
        <taxon>Archaea</taxon>
        <taxon>Methanobacteriati</taxon>
        <taxon>Methanobacteriota</taxon>
        <taxon>Stenosarchaea group</taxon>
        <taxon>Halobacteria</taxon>
        <taxon>Halobacteriales</taxon>
        <taxon>Natrialbaceae</taxon>
        <taxon>Natribaculum</taxon>
    </lineage>
</organism>
<evidence type="ECO:0000259" key="4">
    <source>
        <dbReference type="SMART" id="SM00822"/>
    </source>
</evidence>
<dbReference type="InterPro" id="IPR057326">
    <property type="entry name" value="KR_dom"/>
</dbReference>
<protein>
    <submittedName>
        <fullName evidence="5">SDR family NAD(P)-dependent oxidoreductase</fullName>
        <ecNumber evidence="5">1.1.1.-</ecNumber>
    </submittedName>
</protein>
<dbReference type="SMART" id="SM00822">
    <property type="entry name" value="PKS_KR"/>
    <property type="match status" value="1"/>
</dbReference>
<dbReference type="NCBIfam" id="NF009466">
    <property type="entry name" value="PRK12826.1-2"/>
    <property type="match status" value="1"/>
</dbReference>
<comment type="caution">
    <text evidence="5">The sequence shown here is derived from an EMBL/GenBank/DDBJ whole genome shotgun (WGS) entry which is preliminary data.</text>
</comment>
<dbReference type="PRINTS" id="PR00081">
    <property type="entry name" value="GDHRDH"/>
</dbReference>
<dbReference type="EMBL" id="JBHSDJ010000119">
    <property type="protein sequence ID" value="MFC4248268.1"/>
    <property type="molecule type" value="Genomic_DNA"/>
</dbReference>
<evidence type="ECO:0000256" key="1">
    <source>
        <dbReference type="ARBA" id="ARBA00006484"/>
    </source>
</evidence>
<dbReference type="GeneID" id="71856607"/>
<reference evidence="5 6" key="1">
    <citation type="journal article" date="2014" name="Int. J. Syst. Evol. Microbiol.">
        <title>Complete genome sequence of Corynebacterium casei LMG S-19264T (=DSM 44701T), isolated from a smear-ripened cheese.</title>
        <authorList>
            <consortium name="US DOE Joint Genome Institute (JGI-PGF)"/>
            <person name="Walter F."/>
            <person name="Albersmeier A."/>
            <person name="Kalinowski J."/>
            <person name="Ruckert C."/>
        </authorList>
    </citation>
    <scope>NUCLEOTIDE SEQUENCE [LARGE SCALE GENOMIC DNA]</scope>
    <source>
        <strain evidence="5 6">IBRC-M 10912</strain>
    </source>
</reference>
<name>A0ABD5P2P2_9EURY</name>
<dbReference type="AlphaFoldDB" id="A0ABD5P2P2"/>
<gene>
    <name evidence="5" type="ORF">ACFOZ7_15240</name>
</gene>
<dbReference type="NCBIfam" id="NF005559">
    <property type="entry name" value="PRK07231.1"/>
    <property type="match status" value="1"/>
</dbReference>
<evidence type="ECO:0000256" key="3">
    <source>
        <dbReference type="ARBA" id="ARBA00023027"/>
    </source>
</evidence>
<accession>A0ABD5P2P2</accession>
<dbReference type="Proteomes" id="UP001595821">
    <property type="component" value="Unassembled WGS sequence"/>
</dbReference>
<dbReference type="RefSeq" id="WP_265781619.1">
    <property type="nucleotide sequence ID" value="NZ_CP095399.1"/>
</dbReference>
<proteinExistence type="inferred from homology"/>
<dbReference type="SUPFAM" id="SSF51735">
    <property type="entry name" value="NAD(P)-binding Rossmann-fold domains"/>
    <property type="match status" value="1"/>
</dbReference>
<dbReference type="PANTHER" id="PTHR24321:SF8">
    <property type="entry name" value="ESTRADIOL 17-BETA-DEHYDROGENASE 8-RELATED"/>
    <property type="match status" value="1"/>
</dbReference>
<dbReference type="GO" id="GO:0016491">
    <property type="term" value="F:oxidoreductase activity"/>
    <property type="evidence" value="ECO:0007669"/>
    <property type="project" value="UniProtKB-KW"/>
</dbReference>
<dbReference type="PANTHER" id="PTHR24321">
    <property type="entry name" value="DEHYDROGENASES, SHORT CHAIN"/>
    <property type="match status" value="1"/>
</dbReference>
<sequence>MVSIADSVVVVTGGASGMGRSMALEFASEGASVVAVDIDEDSLDEVTSEIAANGGEAIGVVGDVSDRDSVEAVVEQATDEYGTIDVLCNNAGILDDYAPVGETSEELWDRVMDINLKGVFLLTKAALPALMDGDEEGVVINTASIAGKVAGGGGAAYTSSKHGVIGFTKQLAHDYGPEIRANAVCPGFIETGMTEDMIEQTPDEVHEIVQETPAERYAEPEEVAQVVAFIASDNASFMHGTAVDVDGGWLVD</sequence>
<comment type="similarity">
    <text evidence="1">Belongs to the short-chain dehydrogenases/reductases (SDR) family.</text>
</comment>
<dbReference type="Gene3D" id="3.40.50.720">
    <property type="entry name" value="NAD(P)-binding Rossmann-like Domain"/>
    <property type="match status" value="1"/>
</dbReference>
<evidence type="ECO:0000313" key="5">
    <source>
        <dbReference type="EMBL" id="MFC4248268.1"/>
    </source>
</evidence>
<dbReference type="CDD" id="cd05233">
    <property type="entry name" value="SDR_c"/>
    <property type="match status" value="1"/>
</dbReference>
<dbReference type="Pfam" id="PF13561">
    <property type="entry name" value="adh_short_C2"/>
    <property type="match status" value="1"/>
</dbReference>
<keyword evidence="2 5" id="KW-0560">Oxidoreductase</keyword>
<dbReference type="EC" id="1.1.1.-" evidence="5"/>